<organism evidence="3 4">
    <name type="scientific">Actinomadura monticuli</name>
    <dbReference type="NCBI Taxonomy" id="3097367"/>
    <lineage>
        <taxon>Bacteria</taxon>
        <taxon>Bacillati</taxon>
        <taxon>Actinomycetota</taxon>
        <taxon>Actinomycetes</taxon>
        <taxon>Streptosporangiales</taxon>
        <taxon>Thermomonosporaceae</taxon>
        <taxon>Actinomadura</taxon>
    </lineage>
</organism>
<dbReference type="PROSITE" id="PS51257">
    <property type="entry name" value="PROKAR_LIPOPROTEIN"/>
    <property type="match status" value="1"/>
</dbReference>
<feature type="region of interest" description="Disordered" evidence="1">
    <location>
        <begin position="87"/>
        <end position="113"/>
    </location>
</feature>
<feature type="region of interest" description="Disordered" evidence="1">
    <location>
        <begin position="22"/>
        <end position="70"/>
    </location>
</feature>
<name>A0ABV4Q3T5_9ACTN</name>
<protein>
    <recommendedName>
        <fullName evidence="5">Lipoprotein</fullName>
    </recommendedName>
</protein>
<dbReference type="Proteomes" id="UP001569963">
    <property type="component" value="Unassembled WGS sequence"/>
</dbReference>
<evidence type="ECO:0000313" key="3">
    <source>
        <dbReference type="EMBL" id="MFA1537726.1"/>
    </source>
</evidence>
<feature type="signal peptide" evidence="2">
    <location>
        <begin position="1"/>
        <end position="20"/>
    </location>
</feature>
<evidence type="ECO:0008006" key="5">
    <source>
        <dbReference type="Google" id="ProtNLM"/>
    </source>
</evidence>
<keyword evidence="2" id="KW-0732">Signal</keyword>
<evidence type="ECO:0000313" key="4">
    <source>
        <dbReference type="Proteomes" id="UP001569963"/>
    </source>
</evidence>
<feature type="chain" id="PRO_5046554790" description="Lipoprotein" evidence="2">
    <location>
        <begin position="21"/>
        <end position="131"/>
    </location>
</feature>
<keyword evidence="4" id="KW-1185">Reference proteome</keyword>
<feature type="compositionally biased region" description="Low complexity" evidence="1">
    <location>
        <begin position="30"/>
        <end position="55"/>
    </location>
</feature>
<gene>
    <name evidence="3" type="ORF">SM611_02185</name>
</gene>
<reference evidence="3 4" key="1">
    <citation type="submission" date="2023-11" db="EMBL/GenBank/DDBJ databases">
        <title>Actinomadura monticuli sp. nov., isolated from volcanic ash.</title>
        <authorList>
            <person name="Lee S.D."/>
            <person name="Yang H."/>
            <person name="Kim I.S."/>
        </authorList>
    </citation>
    <scope>NUCLEOTIDE SEQUENCE [LARGE SCALE GENOMIC DNA]</scope>
    <source>
        <strain evidence="3 4">DLS-62</strain>
    </source>
</reference>
<comment type="caution">
    <text evidence="3">The sequence shown here is derived from an EMBL/GenBank/DDBJ whole genome shotgun (WGS) entry which is preliminary data.</text>
</comment>
<evidence type="ECO:0000256" key="1">
    <source>
        <dbReference type="SAM" id="MobiDB-lite"/>
    </source>
</evidence>
<proteinExistence type="predicted"/>
<sequence>MKKVLFVPVAAAALALGVSACGGSDDDAGDAAPPTAASTSATQTGGATPAPSATDNGGGTPKDGATLTPVQREMLTKLRDCMVKKGYGMPEVTPGNPVMAPTDKNGKSDEQVNKDAAQCFAQNRPTLPAGG</sequence>
<dbReference type="EMBL" id="JAXCEI010000001">
    <property type="protein sequence ID" value="MFA1537726.1"/>
    <property type="molecule type" value="Genomic_DNA"/>
</dbReference>
<accession>A0ABV4Q3T5</accession>
<evidence type="ECO:0000256" key="2">
    <source>
        <dbReference type="SAM" id="SignalP"/>
    </source>
</evidence>
<dbReference type="RefSeq" id="WP_371947063.1">
    <property type="nucleotide sequence ID" value="NZ_JAXCEI010000001.1"/>
</dbReference>
<feature type="compositionally biased region" description="Basic and acidic residues" evidence="1">
    <location>
        <begin position="104"/>
        <end position="113"/>
    </location>
</feature>